<dbReference type="InterPro" id="IPR003838">
    <property type="entry name" value="ABC3_permease_C"/>
</dbReference>
<evidence type="ECO:0000256" key="4">
    <source>
        <dbReference type="ARBA" id="ARBA00022989"/>
    </source>
</evidence>
<evidence type="ECO:0000313" key="9">
    <source>
        <dbReference type="Proteomes" id="UP000072189"/>
    </source>
</evidence>
<feature type="domain" description="ABC3 transporter permease C-terminal" evidence="7">
    <location>
        <begin position="75"/>
        <end position="178"/>
    </location>
</feature>
<feature type="transmembrane region" description="Helical" evidence="6">
    <location>
        <begin position="322"/>
        <end position="343"/>
    </location>
</feature>
<sequence length="444" mass="44246">MSTVLPLARLLSRPSRQGRAALVLPAVAFAVTTALLLTVAGGAHMFLVDPRTQDGAGVYGILASLAVLLLAVPLVTLGAAAARLSSRRRNDRLATLRLLGASGREIWALTVLEATLVAAAGAVAGVALYAALLPLVGLLPFFGGPVGVAAVAITPLLGAGVLVGVVVIAAISAAASLRKVTVTPLGVRTRSDAPPSRRAVLIVGLVLLVAVGLAVANFSVVGSLVGPALATGVLLGLFAGGMALLNLVGAPIIAARGRAMARTAKSAAQLVAGRELAAHAGPSWRRVSGMAIVSFIAVVAGCGLAVVNAAEGAEGVTLLTDIRTGVLLTLGIAFVLLACAVGVTQAASALEERDLIVGLDRLGIPDAELRRARRLTIMVPLRWAAVGGAALGGALSFPIVGIGLVTAPLSVATIAVTFVAGFALVAAALASTRPIVTGIRRGTV</sequence>
<feature type="transmembrane region" description="Helical" evidence="6">
    <location>
        <begin position="411"/>
        <end position="431"/>
    </location>
</feature>
<evidence type="ECO:0000256" key="1">
    <source>
        <dbReference type="ARBA" id="ARBA00004651"/>
    </source>
</evidence>
<feature type="transmembrane region" description="Helical" evidence="6">
    <location>
        <begin position="152"/>
        <end position="177"/>
    </location>
</feature>
<feature type="transmembrane region" description="Helical" evidence="6">
    <location>
        <begin position="233"/>
        <end position="255"/>
    </location>
</feature>
<keyword evidence="4 6" id="KW-1133">Transmembrane helix</keyword>
<feature type="transmembrane region" description="Helical" evidence="6">
    <location>
        <begin position="381"/>
        <end position="405"/>
    </location>
</feature>
<feature type="transmembrane region" description="Helical" evidence="6">
    <location>
        <begin position="21"/>
        <end position="47"/>
    </location>
</feature>
<dbReference type="EMBL" id="LDRV01000105">
    <property type="protein sequence ID" value="KTS08301.1"/>
    <property type="molecule type" value="Genomic_DNA"/>
</dbReference>
<organism evidence="8 9">
    <name type="scientific">Microbacterium testaceum</name>
    <name type="common">Aureobacterium testaceum</name>
    <name type="synonym">Brevibacterium testaceum</name>
    <dbReference type="NCBI Taxonomy" id="2033"/>
    <lineage>
        <taxon>Bacteria</taxon>
        <taxon>Bacillati</taxon>
        <taxon>Actinomycetota</taxon>
        <taxon>Actinomycetes</taxon>
        <taxon>Micrococcales</taxon>
        <taxon>Microbacteriaceae</taxon>
        <taxon>Microbacterium</taxon>
    </lineage>
</organism>
<evidence type="ECO:0000256" key="2">
    <source>
        <dbReference type="ARBA" id="ARBA00022475"/>
    </source>
</evidence>
<feature type="transmembrane region" description="Helical" evidence="6">
    <location>
        <begin position="59"/>
        <end position="85"/>
    </location>
</feature>
<dbReference type="PATRIC" id="fig|2033.7.peg.327"/>
<reference evidence="8 9" key="1">
    <citation type="journal article" date="2016" name="Front. Microbiol.">
        <title>Genomic Resource of Rice Seed Associated Bacteria.</title>
        <authorList>
            <person name="Midha S."/>
            <person name="Bansal K."/>
            <person name="Sharma S."/>
            <person name="Kumar N."/>
            <person name="Patil P.P."/>
            <person name="Chaudhry V."/>
            <person name="Patil P.B."/>
        </authorList>
    </citation>
    <scope>NUCLEOTIDE SEQUENCE [LARGE SCALE GENOMIC DNA]</scope>
    <source>
        <strain evidence="8 9">RSA3</strain>
    </source>
</reference>
<evidence type="ECO:0000256" key="5">
    <source>
        <dbReference type="ARBA" id="ARBA00023136"/>
    </source>
</evidence>
<evidence type="ECO:0000259" key="7">
    <source>
        <dbReference type="Pfam" id="PF02687"/>
    </source>
</evidence>
<gene>
    <name evidence="8" type="ORF">RSA3_15750</name>
</gene>
<proteinExistence type="predicted"/>
<evidence type="ECO:0000256" key="3">
    <source>
        <dbReference type="ARBA" id="ARBA00022692"/>
    </source>
</evidence>
<feature type="transmembrane region" description="Helical" evidence="6">
    <location>
        <begin position="106"/>
        <end position="132"/>
    </location>
</feature>
<name>A0A147F431_MICTE</name>
<feature type="transmembrane region" description="Helical" evidence="6">
    <location>
        <begin position="289"/>
        <end position="310"/>
    </location>
</feature>
<keyword evidence="2" id="KW-1003">Cell membrane</keyword>
<dbReference type="AlphaFoldDB" id="A0A147F431"/>
<keyword evidence="5 6" id="KW-0472">Membrane</keyword>
<feature type="transmembrane region" description="Helical" evidence="6">
    <location>
        <begin position="198"/>
        <end position="221"/>
    </location>
</feature>
<comment type="subcellular location">
    <subcellularLocation>
        <location evidence="1">Cell membrane</location>
        <topology evidence="1">Multi-pass membrane protein</topology>
    </subcellularLocation>
</comment>
<keyword evidence="3 6" id="KW-0812">Transmembrane</keyword>
<protein>
    <recommendedName>
        <fullName evidence="7">ABC3 transporter permease C-terminal domain-containing protein</fullName>
    </recommendedName>
</protein>
<dbReference type="Pfam" id="PF02687">
    <property type="entry name" value="FtsX"/>
    <property type="match status" value="1"/>
</dbReference>
<accession>A0A147F431</accession>
<dbReference type="GO" id="GO:0005886">
    <property type="term" value="C:plasma membrane"/>
    <property type="evidence" value="ECO:0007669"/>
    <property type="project" value="UniProtKB-SubCell"/>
</dbReference>
<evidence type="ECO:0000256" key="6">
    <source>
        <dbReference type="SAM" id="Phobius"/>
    </source>
</evidence>
<evidence type="ECO:0000313" key="8">
    <source>
        <dbReference type="EMBL" id="KTS08301.1"/>
    </source>
</evidence>
<comment type="caution">
    <text evidence="8">The sequence shown here is derived from an EMBL/GenBank/DDBJ whole genome shotgun (WGS) entry which is preliminary data.</text>
</comment>
<dbReference type="RefSeq" id="WP_058614996.1">
    <property type="nucleotide sequence ID" value="NZ_LDRV01000105.1"/>
</dbReference>
<dbReference type="Proteomes" id="UP000072189">
    <property type="component" value="Unassembled WGS sequence"/>
</dbReference>